<dbReference type="FunFam" id="3.40.1180.10:FF:000005">
    <property type="entry name" value="Alkyl transferase"/>
    <property type="match status" value="1"/>
</dbReference>
<reference evidence="5" key="1">
    <citation type="submission" date="2023-03" db="EMBL/GenBank/DDBJ databases">
        <title>Mating type loci evolution in Malassezia.</title>
        <authorList>
            <person name="Coelho M.A."/>
        </authorList>
    </citation>
    <scope>NUCLEOTIDE SEQUENCE</scope>
    <source>
        <strain evidence="5">CBS 9431</strain>
    </source>
</reference>
<dbReference type="PANTHER" id="PTHR10291:SF43">
    <property type="entry name" value="DEHYDRODOLICHYL DIPHOSPHATE SYNTHASE COMPLEX SUBUNIT DHDDS"/>
    <property type="match status" value="1"/>
</dbReference>
<proteinExistence type="inferred from homology"/>
<dbReference type="Gene3D" id="3.40.1180.10">
    <property type="entry name" value="Decaprenyl diphosphate synthase-like"/>
    <property type="match status" value="1"/>
</dbReference>
<dbReference type="GO" id="GO:0005811">
    <property type="term" value="C:lipid droplet"/>
    <property type="evidence" value="ECO:0007669"/>
    <property type="project" value="TreeGrafter"/>
</dbReference>
<gene>
    <name evidence="5" type="primary">RER2</name>
    <name evidence="5" type="ORF">MJAP1_001199</name>
</gene>
<dbReference type="GO" id="GO:0016094">
    <property type="term" value="P:polyprenol biosynthetic process"/>
    <property type="evidence" value="ECO:0007669"/>
    <property type="project" value="TreeGrafter"/>
</dbReference>
<dbReference type="HAMAP" id="MF_01139">
    <property type="entry name" value="ISPT"/>
    <property type="match status" value="1"/>
</dbReference>
<dbReference type="InterPro" id="IPR036424">
    <property type="entry name" value="UPP_synth-like_sf"/>
</dbReference>
<name>A0AAF0J9J9_9BASI</name>
<dbReference type="GO" id="GO:0045547">
    <property type="term" value="F:ditrans,polycis-polyprenyl diphosphate synthase [(2E,6E)-farnesyl diphosphate specific] activity"/>
    <property type="evidence" value="ECO:0007669"/>
    <property type="project" value="TreeGrafter"/>
</dbReference>
<keyword evidence="2 4" id="KW-0808">Transferase</keyword>
<evidence type="ECO:0000313" key="5">
    <source>
        <dbReference type="EMBL" id="WFD38250.1"/>
    </source>
</evidence>
<dbReference type="GO" id="GO:0016020">
    <property type="term" value="C:membrane"/>
    <property type="evidence" value="ECO:0007669"/>
    <property type="project" value="TreeGrafter"/>
</dbReference>
<dbReference type="InterPro" id="IPR001441">
    <property type="entry name" value="UPP_synth-like"/>
</dbReference>
<dbReference type="Pfam" id="PF01255">
    <property type="entry name" value="Prenyltransf"/>
    <property type="match status" value="1"/>
</dbReference>
<dbReference type="RefSeq" id="XP_060121147.1">
    <property type="nucleotide sequence ID" value="XM_060265164.1"/>
</dbReference>
<evidence type="ECO:0000256" key="1">
    <source>
        <dbReference type="ARBA" id="ARBA00005432"/>
    </source>
</evidence>
<dbReference type="Proteomes" id="UP001217754">
    <property type="component" value="Chromosome 2"/>
</dbReference>
<keyword evidence="3" id="KW-0460">Magnesium</keyword>
<accession>A0AAF0J9J9</accession>
<comment type="similarity">
    <text evidence="1 4">Belongs to the UPP synthase family.</text>
</comment>
<organism evidence="5 6">
    <name type="scientific">Malassezia japonica</name>
    <dbReference type="NCBI Taxonomy" id="223818"/>
    <lineage>
        <taxon>Eukaryota</taxon>
        <taxon>Fungi</taxon>
        <taxon>Dikarya</taxon>
        <taxon>Basidiomycota</taxon>
        <taxon>Ustilaginomycotina</taxon>
        <taxon>Malasseziomycetes</taxon>
        <taxon>Malasseziales</taxon>
        <taxon>Malasseziaceae</taxon>
        <taxon>Malassezia</taxon>
    </lineage>
</organism>
<sequence>MGVACPRTEDCVHPLLSKDAREDMAPKSADMEESTTLLPSAFSRVSAVLTSQCAWVQTLANQALQRLAVKALSMGPLPRHIAFIMDGNRRWSRANGVRVPDGHKMGFEALRRVLELCMALEGIYMVTVYAFAIDNFKRDREEVSALMELAKTRLLELYDHGEVVSRYKVRVRIVGRRHLLPGDVQEAVNRLEEATKHNSGAILNICMPYSAQDEICTAVNTCVSQQGTVTQESLDAALLVPTAVPVDLMVRTSKVNRLSDFLLWQCNEQTQLHFVEQYWPLFGARELIPILLQYQREKLLGI</sequence>
<keyword evidence="6" id="KW-1185">Reference proteome</keyword>
<dbReference type="GO" id="GO:0005783">
    <property type="term" value="C:endoplasmic reticulum"/>
    <property type="evidence" value="ECO:0007669"/>
    <property type="project" value="TreeGrafter"/>
</dbReference>
<dbReference type="AlphaFoldDB" id="A0AAF0J9J9"/>
<dbReference type="GO" id="GO:1904423">
    <property type="term" value="C:dehydrodolichyl diphosphate synthase complex"/>
    <property type="evidence" value="ECO:0007669"/>
    <property type="project" value="TreeGrafter"/>
</dbReference>
<dbReference type="CDD" id="cd00475">
    <property type="entry name" value="Cis_IPPS"/>
    <property type="match status" value="1"/>
</dbReference>
<protein>
    <recommendedName>
        <fullName evidence="4">Alkyl transferase</fullName>
        <ecNumber evidence="4">2.5.1.-</ecNumber>
    </recommendedName>
</protein>
<dbReference type="PANTHER" id="PTHR10291">
    <property type="entry name" value="DEHYDRODOLICHYL DIPHOSPHATE SYNTHASE FAMILY MEMBER"/>
    <property type="match status" value="1"/>
</dbReference>
<evidence type="ECO:0000256" key="2">
    <source>
        <dbReference type="ARBA" id="ARBA00022679"/>
    </source>
</evidence>
<dbReference type="SUPFAM" id="SSF64005">
    <property type="entry name" value="Undecaprenyl diphosphate synthase"/>
    <property type="match status" value="1"/>
</dbReference>
<dbReference type="EMBL" id="CP119959">
    <property type="protein sequence ID" value="WFD38250.1"/>
    <property type="molecule type" value="Genomic_DNA"/>
</dbReference>
<evidence type="ECO:0000313" key="6">
    <source>
        <dbReference type="Proteomes" id="UP001217754"/>
    </source>
</evidence>
<evidence type="ECO:0000256" key="3">
    <source>
        <dbReference type="ARBA" id="ARBA00022842"/>
    </source>
</evidence>
<evidence type="ECO:0000256" key="4">
    <source>
        <dbReference type="RuleBase" id="RU363018"/>
    </source>
</evidence>
<dbReference type="GeneID" id="85224848"/>
<dbReference type="EC" id="2.5.1.-" evidence="4"/>
<dbReference type="NCBIfam" id="TIGR00055">
    <property type="entry name" value="uppS"/>
    <property type="match status" value="1"/>
</dbReference>